<proteinExistence type="predicted"/>
<dbReference type="Proteomes" id="UP000799750">
    <property type="component" value="Unassembled WGS sequence"/>
</dbReference>
<accession>A0A6A6QVE1</accession>
<feature type="region of interest" description="Disordered" evidence="1">
    <location>
        <begin position="270"/>
        <end position="421"/>
    </location>
</feature>
<sequence>MDLALHSLDPDLGVKMRGSSSISSASSSHRKTLPRDSPDSTTPQPQDTHSSLEPAIETQNMQGTEEPFSFSPTAIGEDYGAWIAPNIEKFVRSGNVGPVEQAEAGVLAQQIRPEDTIPESEVMTWGVGPVVSDAKNESENQEGSGGQNNSLKTIPIPMPRDLPTTLLDVGINNSEHLIPIVPFTQAEANRVFEFWAQNVWSDSDITIAFNFYCAGERMGIHNPPDFVSEEVPCRSEAEVGWVLDQVTWRTHFAAAFAALSVSATTALAVPGTDSPEPTSDVASLTVEPPQSSIVSPALSTAATPQIDTVVPAPPTTEAPHTSGKSKKRGKKEDTDPPAIESSSKPTNSKKRKRMSTNTTEDPPTVAVPAPRQRSSRLAVVQNPTPAITPTDSSPEPNAKAQGTRPKRPARACVKPPNATDGKYTDIERAYLLKLVTDDPGMVGPALTRRFNERFPDRQRTVKSVSGRMNDWKELKEIRKSAAKGVRNIKEDEDSEDL</sequence>
<feature type="region of interest" description="Disordered" evidence="1">
    <location>
        <begin position="1"/>
        <end position="51"/>
    </location>
</feature>
<feature type="compositionally biased region" description="Polar residues" evidence="1">
    <location>
        <begin position="275"/>
        <end position="306"/>
    </location>
</feature>
<gene>
    <name evidence="2" type="ORF">BU16DRAFT_609541</name>
</gene>
<name>A0A6A6QVE1_9PEZI</name>
<feature type="region of interest" description="Disordered" evidence="1">
    <location>
        <begin position="133"/>
        <end position="155"/>
    </location>
</feature>
<protein>
    <recommendedName>
        <fullName evidence="4">Myb-like domain-containing protein</fullName>
    </recommendedName>
</protein>
<feature type="compositionally biased region" description="Polar residues" evidence="1">
    <location>
        <begin position="39"/>
        <end position="51"/>
    </location>
</feature>
<dbReference type="OrthoDB" id="10500924at2759"/>
<evidence type="ECO:0000256" key="1">
    <source>
        <dbReference type="SAM" id="MobiDB-lite"/>
    </source>
</evidence>
<reference evidence="2" key="1">
    <citation type="journal article" date="2020" name="Stud. Mycol.">
        <title>101 Dothideomycetes genomes: a test case for predicting lifestyles and emergence of pathogens.</title>
        <authorList>
            <person name="Haridas S."/>
            <person name="Albert R."/>
            <person name="Binder M."/>
            <person name="Bloem J."/>
            <person name="Labutti K."/>
            <person name="Salamov A."/>
            <person name="Andreopoulos B."/>
            <person name="Baker S."/>
            <person name="Barry K."/>
            <person name="Bills G."/>
            <person name="Bluhm B."/>
            <person name="Cannon C."/>
            <person name="Castanera R."/>
            <person name="Culley D."/>
            <person name="Daum C."/>
            <person name="Ezra D."/>
            <person name="Gonzalez J."/>
            <person name="Henrissat B."/>
            <person name="Kuo A."/>
            <person name="Liang C."/>
            <person name="Lipzen A."/>
            <person name="Lutzoni F."/>
            <person name="Magnuson J."/>
            <person name="Mondo S."/>
            <person name="Nolan M."/>
            <person name="Ohm R."/>
            <person name="Pangilinan J."/>
            <person name="Park H.-J."/>
            <person name="Ramirez L."/>
            <person name="Alfaro M."/>
            <person name="Sun H."/>
            <person name="Tritt A."/>
            <person name="Yoshinaga Y."/>
            <person name="Zwiers L.-H."/>
            <person name="Turgeon B."/>
            <person name="Goodwin S."/>
            <person name="Spatafora J."/>
            <person name="Crous P."/>
            <person name="Grigoriev I."/>
        </authorList>
    </citation>
    <scope>NUCLEOTIDE SEQUENCE</scope>
    <source>
        <strain evidence="2">CBS 269.34</strain>
    </source>
</reference>
<dbReference type="AlphaFoldDB" id="A0A6A6QVE1"/>
<evidence type="ECO:0000313" key="3">
    <source>
        <dbReference type="Proteomes" id="UP000799750"/>
    </source>
</evidence>
<organism evidence="2 3">
    <name type="scientific">Lophium mytilinum</name>
    <dbReference type="NCBI Taxonomy" id="390894"/>
    <lineage>
        <taxon>Eukaryota</taxon>
        <taxon>Fungi</taxon>
        <taxon>Dikarya</taxon>
        <taxon>Ascomycota</taxon>
        <taxon>Pezizomycotina</taxon>
        <taxon>Dothideomycetes</taxon>
        <taxon>Pleosporomycetidae</taxon>
        <taxon>Mytilinidiales</taxon>
        <taxon>Mytilinidiaceae</taxon>
        <taxon>Lophium</taxon>
    </lineage>
</organism>
<feature type="compositionally biased region" description="Polar residues" evidence="1">
    <location>
        <begin position="381"/>
        <end position="395"/>
    </location>
</feature>
<dbReference type="EMBL" id="MU004188">
    <property type="protein sequence ID" value="KAF2496478.1"/>
    <property type="molecule type" value="Genomic_DNA"/>
</dbReference>
<keyword evidence="3" id="KW-1185">Reference proteome</keyword>
<evidence type="ECO:0008006" key="4">
    <source>
        <dbReference type="Google" id="ProtNLM"/>
    </source>
</evidence>
<evidence type="ECO:0000313" key="2">
    <source>
        <dbReference type="EMBL" id="KAF2496478.1"/>
    </source>
</evidence>